<name>A0A0E0NX57_ORYRU</name>
<reference evidence="2" key="2">
    <citation type="submission" date="2015-06" db="UniProtKB">
        <authorList>
            <consortium name="EnsemblPlants"/>
        </authorList>
    </citation>
    <scope>IDENTIFICATION</scope>
</reference>
<proteinExistence type="predicted"/>
<organism evidence="2 3">
    <name type="scientific">Oryza rufipogon</name>
    <name type="common">Brownbeard rice</name>
    <name type="synonym">Asian wild rice</name>
    <dbReference type="NCBI Taxonomy" id="4529"/>
    <lineage>
        <taxon>Eukaryota</taxon>
        <taxon>Viridiplantae</taxon>
        <taxon>Streptophyta</taxon>
        <taxon>Embryophyta</taxon>
        <taxon>Tracheophyta</taxon>
        <taxon>Spermatophyta</taxon>
        <taxon>Magnoliopsida</taxon>
        <taxon>Liliopsida</taxon>
        <taxon>Poales</taxon>
        <taxon>Poaceae</taxon>
        <taxon>BOP clade</taxon>
        <taxon>Oryzoideae</taxon>
        <taxon>Oryzeae</taxon>
        <taxon>Oryzinae</taxon>
        <taxon>Oryza</taxon>
    </lineage>
</organism>
<keyword evidence="3" id="KW-1185">Reference proteome</keyword>
<feature type="compositionally biased region" description="Low complexity" evidence="1">
    <location>
        <begin position="1"/>
        <end position="13"/>
    </location>
</feature>
<sequence>MPRMHPSPLLSLAHPPPLPASIRRRFPSPDRRHWRPLTPQEHCRLASSISDNAAARRRRSPPQEQRRPASPSSSDDIPRQLIFRAIRDSNFHLADIAAPLIPVTGSRLFHMHCSCCHPRPHCIYVLDLYLSVTTIQEGRPRSDLSWVPSAPTIESAACVVPQVEAEVAMTMAAIRRHEVGEEQIGRRHGAQIWKRGPTDREETVAGVCPSVGCLPAVADAS</sequence>
<dbReference type="Proteomes" id="UP000008022">
    <property type="component" value="Unassembled WGS sequence"/>
</dbReference>
<evidence type="ECO:0000313" key="2">
    <source>
        <dbReference type="EnsemblPlants" id="ORUFI03G23720.2"/>
    </source>
</evidence>
<feature type="region of interest" description="Disordered" evidence="1">
    <location>
        <begin position="1"/>
        <end position="78"/>
    </location>
</feature>
<reference evidence="3" key="1">
    <citation type="submission" date="2013-06" db="EMBL/GenBank/DDBJ databases">
        <authorList>
            <person name="Zhao Q."/>
        </authorList>
    </citation>
    <scope>NUCLEOTIDE SEQUENCE</scope>
    <source>
        <strain evidence="3">cv. W1943</strain>
    </source>
</reference>
<dbReference type="Gramene" id="ORUFI03G23720.2">
    <property type="protein sequence ID" value="ORUFI03G23720.2"/>
    <property type="gene ID" value="ORUFI03G23720"/>
</dbReference>
<protein>
    <submittedName>
        <fullName evidence="2">Uncharacterized protein</fullName>
    </submittedName>
</protein>
<dbReference type="AlphaFoldDB" id="A0A0E0NX57"/>
<accession>A0A0E0NX57</accession>
<evidence type="ECO:0000313" key="3">
    <source>
        <dbReference type="Proteomes" id="UP000008022"/>
    </source>
</evidence>
<evidence type="ECO:0000256" key="1">
    <source>
        <dbReference type="SAM" id="MobiDB-lite"/>
    </source>
</evidence>
<dbReference type="EnsemblPlants" id="ORUFI03G23720.2">
    <property type="protein sequence ID" value="ORUFI03G23720.2"/>
    <property type="gene ID" value="ORUFI03G23720"/>
</dbReference>
<dbReference type="OMA" id="SPDRRHW"/>